<feature type="transmembrane region" description="Helical" evidence="1">
    <location>
        <begin position="7"/>
        <end position="26"/>
    </location>
</feature>
<evidence type="ECO:0000259" key="2">
    <source>
        <dbReference type="Pfam" id="PF14067"/>
    </source>
</evidence>
<evidence type="ECO:0000256" key="1">
    <source>
        <dbReference type="SAM" id="Phobius"/>
    </source>
</evidence>
<feature type="transmembrane region" description="Helical" evidence="1">
    <location>
        <begin position="356"/>
        <end position="375"/>
    </location>
</feature>
<dbReference type="Proteomes" id="UP000271587">
    <property type="component" value="Chromosome"/>
</dbReference>
<evidence type="ECO:0000313" key="4">
    <source>
        <dbReference type="Proteomes" id="UP000271587"/>
    </source>
</evidence>
<gene>
    <name evidence="3" type="ORF">CGERO_00895</name>
</gene>
<dbReference type="KEGG" id="cgk:CGERO_00895"/>
<reference evidence="3 4" key="1">
    <citation type="submission" date="2018-11" db="EMBL/GenBank/DDBJ databases">
        <authorList>
            <person name="Kleinhagauer T."/>
            <person name="Glaeser S.P."/>
            <person name="Spergser J."/>
            <person name="Ruckert C."/>
            <person name="Kaempfer P."/>
            <person name="Busse H.-J."/>
        </authorList>
    </citation>
    <scope>NUCLEOTIDE SEQUENCE [LARGE SCALE GENOMIC DNA]</scope>
    <source>
        <strain evidence="3 4">W8</strain>
    </source>
</reference>
<keyword evidence="4" id="KW-1185">Reference proteome</keyword>
<name>A0A3G6J329_9CORY</name>
<sequence precursor="true">MYTLLDSVFVATGLALVFWYVLVLLLSGLELTWRSVILLLIFWFTLTYLALPRMHQLFTTVYIPDYFMARTKTGDGVLGDPVNLAVVGSEEDLHAAMRRARWVKADPITLRSSLGIIMSSLKRTSYPAAPVSNLFLFGKKHDFAYQQEVDGNASQRHHIRFWKVPSGWLLPGSKKVDWLAAGTYDKSVGLSSLTLQITHKIDANTDAERDYVIDSVRFEDAECEVEVIENFSTAYHDKNGGGDAVHTDGNLPILDVTGAADRAQGMELGQEDHLMHLSNQRIDKKLDKEIPPPQLGFVGLAIAGKFIVQMLAIVTLGLLHDPEYSNLLPNALSGIALTVFEGVLFGFTIKRSRWARLILLIIVSIGAIDEMWRLTMAEDHGIFASLNVGLSVLVVLSLSAPAVRAWVFALRRRSGVV</sequence>
<keyword evidence="1" id="KW-0472">Membrane</keyword>
<dbReference type="InterPro" id="IPR025902">
    <property type="entry name" value="LssY-like-C_dom"/>
</dbReference>
<dbReference type="EMBL" id="CP033897">
    <property type="protein sequence ID" value="AZA10514.1"/>
    <property type="molecule type" value="Genomic_DNA"/>
</dbReference>
<evidence type="ECO:0000313" key="3">
    <source>
        <dbReference type="EMBL" id="AZA10514.1"/>
    </source>
</evidence>
<accession>A0A3G6J329</accession>
<feature type="domain" description="LssY-like C-terminal" evidence="2">
    <location>
        <begin position="62"/>
        <end position="251"/>
    </location>
</feature>
<feature type="transmembrane region" description="Helical" evidence="1">
    <location>
        <begin position="331"/>
        <end position="349"/>
    </location>
</feature>
<feature type="transmembrane region" description="Helical" evidence="1">
    <location>
        <begin position="381"/>
        <end position="403"/>
    </location>
</feature>
<feature type="transmembrane region" description="Helical" evidence="1">
    <location>
        <begin position="295"/>
        <end position="319"/>
    </location>
</feature>
<dbReference type="AlphaFoldDB" id="A0A3G6J329"/>
<feature type="transmembrane region" description="Helical" evidence="1">
    <location>
        <begin position="32"/>
        <end position="51"/>
    </location>
</feature>
<dbReference type="Pfam" id="PF14067">
    <property type="entry name" value="LssY_C"/>
    <property type="match status" value="1"/>
</dbReference>
<keyword evidence="1" id="KW-0812">Transmembrane</keyword>
<keyword evidence="1" id="KW-1133">Transmembrane helix</keyword>
<organism evidence="3 4">
    <name type="scientific">Corynebacterium gerontici</name>
    <dbReference type="NCBI Taxonomy" id="2079234"/>
    <lineage>
        <taxon>Bacteria</taxon>
        <taxon>Bacillati</taxon>
        <taxon>Actinomycetota</taxon>
        <taxon>Actinomycetes</taxon>
        <taxon>Mycobacteriales</taxon>
        <taxon>Corynebacteriaceae</taxon>
        <taxon>Corynebacterium</taxon>
    </lineage>
</organism>
<proteinExistence type="predicted"/>
<protein>
    <recommendedName>
        <fullName evidence="2">LssY-like C-terminal domain-containing protein</fullName>
    </recommendedName>
</protein>